<keyword evidence="3" id="KW-0819">tRNA processing</keyword>
<feature type="domain" description="Poly A polymerase head" evidence="9">
    <location>
        <begin position="30"/>
        <end position="152"/>
    </location>
</feature>
<proteinExistence type="inferred from homology"/>
<dbReference type="RefSeq" id="WP_166316073.1">
    <property type="nucleotide sequence ID" value="NZ_WOTH01000019.1"/>
</dbReference>
<keyword evidence="4" id="KW-0548">Nucleotidyltransferase</keyword>
<reference evidence="11" key="1">
    <citation type="submission" date="2019-11" db="EMBL/GenBank/DDBJ databases">
        <title>Description of new Acetobacter species.</title>
        <authorList>
            <person name="Cleenwerck I."/>
            <person name="Sombolestani A.S."/>
        </authorList>
    </citation>
    <scope>NUCLEOTIDE SEQUENCE</scope>
    <source>
        <strain evidence="11">LMG 1626</strain>
    </source>
</reference>
<name>A0A967EJ33_9PROT</name>
<dbReference type="EMBL" id="WOTH01000019">
    <property type="protein sequence ID" value="NHO54279.1"/>
    <property type="molecule type" value="Genomic_DNA"/>
</dbReference>
<evidence type="ECO:0000256" key="5">
    <source>
        <dbReference type="ARBA" id="ARBA00022723"/>
    </source>
</evidence>
<dbReference type="Pfam" id="PF01743">
    <property type="entry name" value="PolyA_pol"/>
    <property type="match status" value="1"/>
</dbReference>
<evidence type="ECO:0000259" key="10">
    <source>
        <dbReference type="Pfam" id="PF12627"/>
    </source>
</evidence>
<sequence length="416" mass="45174">MTQNNEDCLALDALPVRPQLARIWQALPQARLVGGAVRDLLMGRAVSDFDLATPEPPEDVMRRLESAGIKAVPTGLAHGTVTAVLEGRGFEITTLRRDVKTDGRHAEVAWTQDWREDAARRDFTINAMSCDPTGRVHDFFGGRADLKAGRVRFVGDAALRIREDALRVLRYFRFEARYGRGARDATTVRAVSAGAALISGLSIERVWSELKRILSGPRVGETFALMEATGVLRVCLPELQTEGSAAVRRLEALLASGAPANGLLRLAALLQGAHVEGGNVETAVKRLRLSRTEAAFVMAVCDGAAVTPRDIQGDADVARLLARVPREVALGRAWLARAQAYEKGRDEPGWDGLLKTLETRRVPEFPLAGRDLLALGIAPGPEVGRHLAAVHTWWEAGGCVADRAACLEWLKRRLAA</sequence>
<evidence type="ECO:0000313" key="11">
    <source>
        <dbReference type="EMBL" id="NHO54279.1"/>
    </source>
</evidence>
<dbReference type="Gene3D" id="3.30.460.10">
    <property type="entry name" value="Beta Polymerase, domain 2"/>
    <property type="match status" value="1"/>
</dbReference>
<dbReference type="Pfam" id="PF12627">
    <property type="entry name" value="PolyA_pol_RNAbd"/>
    <property type="match status" value="1"/>
</dbReference>
<dbReference type="InterPro" id="IPR032828">
    <property type="entry name" value="PolyA_RNA-bd"/>
</dbReference>
<dbReference type="InterPro" id="IPR002646">
    <property type="entry name" value="PolA_pol_head_dom"/>
</dbReference>
<evidence type="ECO:0000256" key="6">
    <source>
        <dbReference type="ARBA" id="ARBA00022741"/>
    </source>
</evidence>
<evidence type="ECO:0000256" key="2">
    <source>
        <dbReference type="ARBA" id="ARBA00022679"/>
    </source>
</evidence>
<keyword evidence="2 8" id="KW-0808">Transferase</keyword>
<organism evidence="11 12">
    <name type="scientific">Acetobacter estunensis</name>
    <dbReference type="NCBI Taxonomy" id="104097"/>
    <lineage>
        <taxon>Bacteria</taxon>
        <taxon>Pseudomonadati</taxon>
        <taxon>Pseudomonadota</taxon>
        <taxon>Alphaproteobacteria</taxon>
        <taxon>Acetobacterales</taxon>
        <taxon>Acetobacteraceae</taxon>
        <taxon>Acetobacter</taxon>
    </lineage>
</organism>
<comment type="similarity">
    <text evidence="8">Belongs to the tRNA nucleotidyltransferase/poly(A) polymerase family.</text>
</comment>
<evidence type="ECO:0000256" key="8">
    <source>
        <dbReference type="RuleBase" id="RU003953"/>
    </source>
</evidence>
<evidence type="ECO:0000256" key="7">
    <source>
        <dbReference type="ARBA" id="ARBA00022842"/>
    </source>
</evidence>
<dbReference type="GO" id="GO:0000166">
    <property type="term" value="F:nucleotide binding"/>
    <property type="evidence" value="ECO:0007669"/>
    <property type="project" value="UniProtKB-KW"/>
</dbReference>
<feature type="domain" description="tRNA nucleotidyltransferase/poly(A) polymerase RNA and SrmB- binding" evidence="10">
    <location>
        <begin position="186"/>
        <end position="240"/>
    </location>
</feature>
<keyword evidence="8" id="KW-0694">RNA-binding</keyword>
<dbReference type="CDD" id="cd05398">
    <property type="entry name" value="NT_ClassII-CCAase"/>
    <property type="match status" value="1"/>
</dbReference>
<dbReference type="AlphaFoldDB" id="A0A967EJ33"/>
<dbReference type="Proteomes" id="UP000597459">
    <property type="component" value="Unassembled WGS sequence"/>
</dbReference>
<dbReference type="PANTHER" id="PTHR46173">
    <property type="entry name" value="CCA TRNA NUCLEOTIDYLTRANSFERASE 1, MITOCHONDRIAL"/>
    <property type="match status" value="1"/>
</dbReference>
<dbReference type="PANTHER" id="PTHR46173:SF1">
    <property type="entry name" value="CCA TRNA NUCLEOTIDYLTRANSFERASE 1, MITOCHONDRIAL"/>
    <property type="match status" value="1"/>
</dbReference>
<dbReference type="GO" id="GO:0008033">
    <property type="term" value="P:tRNA processing"/>
    <property type="evidence" value="ECO:0007669"/>
    <property type="project" value="UniProtKB-KW"/>
</dbReference>
<keyword evidence="6" id="KW-0547">Nucleotide-binding</keyword>
<dbReference type="SUPFAM" id="SSF81301">
    <property type="entry name" value="Nucleotidyltransferase"/>
    <property type="match status" value="1"/>
</dbReference>
<comment type="cofactor">
    <cofactor evidence="1">
        <name>Mg(2+)</name>
        <dbReference type="ChEBI" id="CHEBI:18420"/>
    </cofactor>
</comment>
<evidence type="ECO:0000256" key="4">
    <source>
        <dbReference type="ARBA" id="ARBA00022695"/>
    </source>
</evidence>
<dbReference type="GO" id="GO:0046872">
    <property type="term" value="F:metal ion binding"/>
    <property type="evidence" value="ECO:0007669"/>
    <property type="project" value="UniProtKB-KW"/>
</dbReference>
<evidence type="ECO:0000259" key="9">
    <source>
        <dbReference type="Pfam" id="PF01743"/>
    </source>
</evidence>
<dbReference type="Gene3D" id="1.10.3090.10">
    <property type="entry name" value="cca-adding enzyme, domain 2"/>
    <property type="match status" value="1"/>
</dbReference>
<evidence type="ECO:0000256" key="3">
    <source>
        <dbReference type="ARBA" id="ARBA00022694"/>
    </source>
</evidence>
<keyword evidence="12" id="KW-1185">Reference proteome</keyword>
<dbReference type="GO" id="GO:0016779">
    <property type="term" value="F:nucleotidyltransferase activity"/>
    <property type="evidence" value="ECO:0007669"/>
    <property type="project" value="UniProtKB-KW"/>
</dbReference>
<dbReference type="SUPFAM" id="SSF81891">
    <property type="entry name" value="Poly A polymerase C-terminal region-like"/>
    <property type="match status" value="1"/>
</dbReference>
<comment type="caution">
    <text evidence="11">The sequence shown here is derived from an EMBL/GenBank/DDBJ whole genome shotgun (WGS) entry which is preliminary data.</text>
</comment>
<dbReference type="InterPro" id="IPR043519">
    <property type="entry name" value="NT_sf"/>
</dbReference>
<accession>A0A967EJ33</accession>
<protein>
    <submittedName>
        <fullName evidence="11">CCA tRNA nucleotidyltransferase</fullName>
    </submittedName>
</protein>
<dbReference type="InterPro" id="IPR050264">
    <property type="entry name" value="Bact_CCA-adding_enz_type3_sf"/>
</dbReference>
<keyword evidence="5" id="KW-0479">Metal-binding</keyword>
<evidence type="ECO:0000313" key="12">
    <source>
        <dbReference type="Proteomes" id="UP000597459"/>
    </source>
</evidence>
<keyword evidence="7" id="KW-0460">Magnesium</keyword>
<dbReference type="GO" id="GO:0000049">
    <property type="term" value="F:tRNA binding"/>
    <property type="evidence" value="ECO:0007669"/>
    <property type="project" value="TreeGrafter"/>
</dbReference>
<gene>
    <name evidence="11" type="ORF">GOB87_09970</name>
</gene>
<evidence type="ECO:0000256" key="1">
    <source>
        <dbReference type="ARBA" id="ARBA00001946"/>
    </source>
</evidence>